<evidence type="ECO:0000256" key="8">
    <source>
        <dbReference type="RuleBase" id="RU003690"/>
    </source>
</evidence>
<dbReference type="PROSITE" id="PS00653">
    <property type="entry name" value="GLYCOSYL_HYDROL_F1_2"/>
    <property type="match status" value="1"/>
</dbReference>
<organism evidence="11 12">
    <name type="scientific">Cryptolaemus montrouzieri</name>
    <dbReference type="NCBI Taxonomy" id="559131"/>
    <lineage>
        <taxon>Eukaryota</taxon>
        <taxon>Metazoa</taxon>
        <taxon>Ecdysozoa</taxon>
        <taxon>Arthropoda</taxon>
        <taxon>Hexapoda</taxon>
        <taxon>Insecta</taxon>
        <taxon>Pterygota</taxon>
        <taxon>Neoptera</taxon>
        <taxon>Endopterygota</taxon>
        <taxon>Coleoptera</taxon>
        <taxon>Polyphaga</taxon>
        <taxon>Cucujiformia</taxon>
        <taxon>Coccinelloidea</taxon>
        <taxon>Coccinellidae</taxon>
        <taxon>Scymninae</taxon>
        <taxon>Scymnini</taxon>
        <taxon>Cryptolaemus</taxon>
    </lineage>
</organism>
<comment type="subunit">
    <text evidence="2">Homodimer.</text>
</comment>
<keyword evidence="6 9" id="KW-0326">Glycosidase</keyword>
<reference evidence="11 12" key="1">
    <citation type="journal article" date="2021" name="BMC Biol.">
        <title>Horizontally acquired antibacterial genes associated with adaptive radiation of ladybird beetles.</title>
        <authorList>
            <person name="Li H.S."/>
            <person name="Tang X.F."/>
            <person name="Huang Y.H."/>
            <person name="Xu Z.Y."/>
            <person name="Chen M.L."/>
            <person name="Du X.Y."/>
            <person name="Qiu B.Y."/>
            <person name="Chen P.T."/>
            <person name="Zhang W."/>
            <person name="Slipinski A."/>
            <person name="Escalona H.E."/>
            <person name="Waterhouse R.M."/>
            <person name="Zwick A."/>
            <person name="Pang H."/>
        </authorList>
    </citation>
    <scope>NUCLEOTIDE SEQUENCE [LARGE SCALE GENOMIC DNA]</scope>
    <source>
        <strain evidence="11">SYSU2018</strain>
    </source>
</reference>
<evidence type="ECO:0000313" key="12">
    <source>
        <dbReference type="Proteomes" id="UP001516400"/>
    </source>
</evidence>
<dbReference type="EMBL" id="JABFTP020000042">
    <property type="protein sequence ID" value="KAL3270526.1"/>
    <property type="molecule type" value="Genomic_DNA"/>
</dbReference>
<sequence length="485" mass="56480">MFNLVFTILLVSGIPVNDGKEDAHKFPANFLFGASTSAYQIEGGNEKLYGKGENMWDFSIKKNPFIIANKSNAEISCDSYHKYRNDIELLKYLGVNFYRFSISWSRLLPDGYSNKVNTHAVRYYNDVINLLLMNGIEPMVTLHHKDLPQKLQEIGGWTNPYLAYYYEDYARIVFTYFGDRVKYWITFNEICVGYGGNIEPPFLNQPEHAGYLCRNVILLAHAKAYHLYDQVFRNIQRGQVGYLIEGRWLQSATEQPEDLKAAERARQFFFGLQGNAVFHPDGDFPEVMKRRIAEISKKQGYLRSRLPDLSKEEVTFIQGTYDFLAVNYYSTVLIKDSNTTKDDVGVDKFQNEEWKKSASEWLRVYPDGLRNILRWVKDTFDNPEVFITENGFSDHGELNDTDRVSYLKLHLEALLQAIYEDKIPVKGYSVWSLLDNFEWMAGYTEKFGLFHVNFNDPQRTRTTKLSAKWYKKVIAERTPSVVDYY</sequence>
<dbReference type="GO" id="GO:0016798">
    <property type="term" value="F:hydrolase activity, acting on glycosyl bonds"/>
    <property type="evidence" value="ECO:0007669"/>
    <property type="project" value="UniProtKB-KW"/>
</dbReference>
<keyword evidence="5" id="KW-0325">Glycoprotein</keyword>
<dbReference type="PANTHER" id="PTHR10353:SF36">
    <property type="entry name" value="LP05116P"/>
    <property type="match status" value="1"/>
</dbReference>
<dbReference type="Pfam" id="PF00232">
    <property type="entry name" value="Glyco_hydro_1"/>
    <property type="match status" value="1"/>
</dbReference>
<feature type="active site" description="Nucleophile" evidence="7">
    <location>
        <position position="389"/>
    </location>
</feature>
<proteinExistence type="inferred from homology"/>
<keyword evidence="12" id="KW-1185">Reference proteome</keyword>
<evidence type="ECO:0000256" key="7">
    <source>
        <dbReference type="PROSITE-ProRule" id="PRU10055"/>
    </source>
</evidence>
<dbReference type="Proteomes" id="UP001516400">
    <property type="component" value="Unassembled WGS sequence"/>
</dbReference>
<evidence type="ECO:0000256" key="2">
    <source>
        <dbReference type="ARBA" id="ARBA00011738"/>
    </source>
</evidence>
<feature type="chain" id="PRO_5044754289" description="beta-glucosidase" evidence="10">
    <location>
        <begin position="20"/>
        <end position="485"/>
    </location>
</feature>
<dbReference type="FunFam" id="3.20.20.80:FF:000013">
    <property type="entry name" value="lactase-phlorizin hydrolase"/>
    <property type="match status" value="1"/>
</dbReference>
<feature type="signal peptide" evidence="10">
    <location>
        <begin position="1"/>
        <end position="19"/>
    </location>
</feature>
<protein>
    <recommendedName>
        <fullName evidence="3">beta-glucosidase</fullName>
        <ecNumber evidence="3">3.2.1.21</ecNumber>
    </recommendedName>
</protein>
<name>A0ABD2MVU1_9CUCU</name>
<dbReference type="PANTHER" id="PTHR10353">
    <property type="entry name" value="GLYCOSYL HYDROLASE"/>
    <property type="match status" value="1"/>
</dbReference>
<comment type="similarity">
    <text evidence="1 8">Belongs to the glycosyl hydrolase 1 family.</text>
</comment>
<dbReference type="Gene3D" id="3.20.20.80">
    <property type="entry name" value="Glycosidases"/>
    <property type="match status" value="1"/>
</dbReference>
<gene>
    <name evidence="11" type="ORF">HHI36_021065</name>
</gene>
<evidence type="ECO:0000256" key="1">
    <source>
        <dbReference type="ARBA" id="ARBA00010838"/>
    </source>
</evidence>
<evidence type="ECO:0000256" key="5">
    <source>
        <dbReference type="ARBA" id="ARBA00023180"/>
    </source>
</evidence>
<dbReference type="EC" id="3.2.1.21" evidence="3"/>
<evidence type="ECO:0000256" key="9">
    <source>
        <dbReference type="RuleBase" id="RU004468"/>
    </source>
</evidence>
<accession>A0ABD2MVU1</accession>
<comment type="caution">
    <text evidence="11">The sequence shown here is derived from an EMBL/GenBank/DDBJ whole genome shotgun (WGS) entry which is preliminary data.</text>
</comment>
<evidence type="ECO:0000256" key="10">
    <source>
        <dbReference type="SAM" id="SignalP"/>
    </source>
</evidence>
<evidence type="ECO:0000256" key="3">
    <source>
        <dbReference type="ARBA" id="ARBA00012744"/>
    </source>
</evidence>
<dbReference type="SUPFAM" id="SSF51445">
    <property type="entry name" value="(Trans)glycosidases"/>
    <property type="match status" value="1"/>
</dbReference>
<keyword evidence="10" id="KW-0732">Signal</keyword>
<evidence type="ECO:0000256" key="6">
    <source>
        <dbReference type="ARBA" id="ARBA00023295"/>
    </source>
</evidence>
<evidence type="ECO:0000313" key="11">
    <source>
        <dbReference type="EMBL" id="KAL3270526.1"/>
    </source>
</evidence>
<dbReference type="InterPro" id="IPR001360">
    <property type="entry name" value="Glyco_hydro_1"/>
</dbReference>
<dbReference type="PRINTS" id="PR00131">
    <property type="entry name" value="GLHYDRLASE1"/>
</dbReference>
<dbReference type="AlphaFoldDB" id="A0ABD2MVU1"/>
<evidence type="ECO:0000256" key="4">
    <source>
        <dbReference type="ARBA" id="ARBA00022801"/>
    </source>
</evidence>
<dbReference type="PROSITE" id="PS00572">
    <property type="entry name" value="GLYCOSYL_HYDROL_F1_1"/>
    <property type="match status" value="1"/>
</dbReference>
<dbReference type="InterPro" id="IPR033132">
    <property type="entry name" value="GH_1_N_CS"/>
</dbReference>
<dbReference type="InterPro" id="IPR018120">
    <property type="entry name" value="Glyco_hydro_1_AS"/>
</dbReference>
<dbReference type="InterPro" id="IPR017853">
    <property type="entry name" value="GH"/>
</dbReference>
<keyword evidence="4 9" id="KW-0378">Hydrolase</keyword>